<reference evidence="6" key="1">
    <citation type="submission" date="2018-04" db="EMBL/GenBank/DDBJ databases">
        <authorList>
            <person name="Jy Z."/>
        </authorList>
    </citation>
    <scope>NUCLEOTIDE SEQUENCE</scope>
    <source>
        <strain evidence="7">AS13</strain>
        <strain evidence="6">LA18</strain>
    </source>
</reference>
<keyword evidence="4" id="KW-0862">Zinc</keyword>
<keyword evidence="3" id="KW-0378">Hydrolase</keyword>
<dbReference type="InterPro" id="IPR011059">
    <property type="entry name" value="Metal-dep_hydrolase_composite"/>
</dbReference>
<dbReference type="InterPro" id="IPR050287">
    <property type="entry name" value="MTA/SAH_deaminase"/>
</dbReference>
<dbReference type="RefSeq" id="WP_017234292.1">
    <property type="nucleotide sequence ID" value="NZ_QAIC01000023.1"/>
</dbReference>
<evidence type="ECO:0000256" key="1">
    <source>
        <dbReference type="ARBA" id="ARBA00006745"/>
    </source>
</evidence>
<dbReference type="Proteomes" id="UP001172788">
    <property type="component" value="Unassembled WGS sequence"/>
</dbReference>
<evidence type="ECO:0000256" key="2">
    <source>
        <dbReference type="ARBA" id="ARBA00022723"/>
    </source>
</evidence>
<dbReference type="GO" id="GO:0046872">
    <property type="term" value="F:metal ion binding"/>
    <property type="evidence" value="ECO:0007669"/>
    <property type="project" value="UniProtKB-KW"/>
</dbReference>
<keyword evidence="8" id="KW-1185">Reference proteome</keyword>
<evidence type="ECO:0000313" key="9">
    <source>
        <dbReference type="Proteomes" id="UP001172791"/>
    </source>
</evidence>
<feature type="domain" description="Amidohydrolase-related" evidence="5">
    <location>
        <begin position="57"/>
        <end position="422"/>
    </location>
</feature>
<organism evidence="6 9">
    <name type="scientific">Pandoraea cepalis</name>
    <dbReference type="NCBI Taxonomy" id="2508294"/>
    <lineage>
        <taxon>Bacteria</taxon>
        <taxon>Pseudomonadati</taxon>
        <taxon>Pseudomonadota</taxon>
        <taxon>Betaproteobacteria</taxon>
        <taxon>Burkholderiales</taxon>
        <taxon>Burkholderiaceae</taxon>
        <taxon>Pandoraea</taxon>
    </lineage>
</organism>
<comment type="caution">
    <text evidence="6">The sequence shown here is derived from an EMBL/GenBank/DDBJ whole genome shotgun (WGS) entry which is preliminary data.</text>
</comment>
<dbReference type="NCBIfam" id="NF006055">
    <property type="entry name" value="PRK08203.1"/>
    <property type="match status" value="1"/>
</dbReference>
<gene>
    <name evidence="6" type="ORF">DBA34_01685</name>
    <name evidence="7" type="ORF">DBB29_10475</name>
</gene>
<dbReference type="Proteomes" id="UP001172791">
    <property type="component" value="Unassembled WGS sequence"/>
</dbReference>
<evidence type="ECO:0000259" key="5">
    <source>
        <dbReference type="Pfam" id="PF01979"/>
    </source>
</evidence>
<dbReference type="EMBL" id="QAID01000038">
    <property type="protein sequence ID" value="MDN4578536.1"/>
    <property type="molecule type" value="Genomic_DNA"/>
</dbReference>
<dbReference type="Gene3D" id="2.30.40.10">
    <property type="entry name" value="Urease, subunit C, domain 1"/>
    <property type="match status" value="1"/>
</dbReference>
<dbReference type="PANTHER" id="PTHR43794">
    <property type="entry name" value="AMINOHYDROLASE SSNA-RELATED"/>
    <property type="match status" value="1"/>
</dbReference>
<dbReference type="InterPro" id="IPR032466">
    <property type="entry name" value="Metal_Hydrolase"/>
</dbReference>
<keyword evidence="2" id="KW-0479">Metal-binding</keyword>
<protein>
    <submittedName>
        <fullName evidence="6">8-oxoguanine deaminase</fullName>
    </submittedName>
</protein>
<proteinExistence type="inferred from homology"/>
<comment type="similarity">
    <text evidence="1">Belongs to the metallo-dependent hydrolases superfamily. ATZ/TRZ family.</text>
</comment>
<dbReference type="PANTHER" id="PTHR43794:SF11">
    <property type="entry name" value="AMIDOHYDROLASE-RELATED DOMAIN-CONTAINING PROTEIN"/>
    <property type="match status" value="1"/>
</dbReference>
<evidence type="ECO:0000313" key="7">
    <source>
        <dbReference type="EMBL" id="MDN4578536.1"/>
    </source>
</evidence>
<dbReference type="SUPFAM" id="SSF51338">
    <property type="entry name" value="Composite domain of metallo-dependent hydrolases"/>
    <property type="match status" value="1"/>
</dbReference>
<dbReference type="GO" id="GO:0016814">
    <property type="term" value="F:hydrolase activity, acting on carbon-nitrogen (but not peptide) bonds, in cyclic amidines"/>
    <property type="evidence" value="ECO:0007669"/>
    <property type="project" value="UniProtKB-ARBA"/>
</dbReference>
<dbReference type="AlphaFoldDB" id="A0AAW7MGV7"/>
<evidence type="ECO:0000313" key="8">
    <source>
        <dbReference type="Proteomes" id="UP001172788"/>
    </source>
</evidence>
<dbReference type="CDD" id="cd01298">
    <property type="entry name" value="ATZ_TRZ_like"/>
    <property type="match status" value="1"/>
</dbReference>
<dbReference type="Pfam" id="PF01979">
    <property type="entry name" value="Amidohydro_1"/>
    <property type="match status" value="1"/>
</dbReference>
<accession>A0AAW7MGV7</accession>
<dbReference type="Gene3D" id="3.20.20.140">
    <property type="entry name" value="Metal-dependent hydrolases"/>
    <property type="match status" value="1"/>
</dbReference>
<dbReference type="EMBL" id="QAIC01000023">
    <property type="protein sequence ID" value="MDN4571981.1"/>
    <property type="molecule type" value="Genomic_DNA"/>
</dbReference>
<name>A0AAW7MGV7_9BURK</name>
<dbReference type="FunFam" id="3.20.20.140:FF:000014">
    <property type="entry name" value="5-methylthioadenosine/S-adenosylhomocysteine deaminase"/>
    <property type="match status" value="1"/>
</dbReference>
<dbReference type="InterPro" id="IPR006680">
    <property type="entry name" value="Amidohydro-rel"/>
</dbReference>
<evidence type="ECO:0000256" key="3">
    <source>
        <dbReference type="ARBA" id="ARBA00022801"/>
    </source>
</evidence>
<dbReference type="GO" id="GO:0019239">
    <property type="term" value="F:deaminase activity"/>
    <property type="evidence" value="ECO:0007669"/>
    <property type="project" value="UniProtKB-ARBA"/>
</dbReference>
<sequence>MKTLLVTNADVLVTMDAGRREIARGGLYIEDNRIVAVGTRDTLPDTADDVLDLTGHVVIPGLVNTHHHMYQSLTRAIPAAQDGELFNWLTNLYPVWANLTPEMIRVSTQTAMAELLLSGCTTSSDHLYIYPNGCKLDHSIEAAAEIGMRFHASRGSMSVGQSQGGLPPDRVVEREDDILTDTQRLIETYHDAGRYAMLRVVVAPCSPFSVSRDLMRESATMARQYGVSMHTHLAENVNDIAYSREMFGMTPAEYAQDLGWVGHDVWHAHCVQLDDAGIALFAKTGTGVAHCPCSNMRLASGIAPIRRMRDAGVPVGLGVDGSASNDAANMIGEARQALLLQRVGFGPSAMTAREALEIATVGGARVLGRDDIGVLAPGMAADFVAFDTRGIGMAGGLHDPVAALVFCNPGQAAYSVVNGRVVVREGRLATLDLPSLVTRHNALARQLAEASR</sequence>
<dbReference type="SUPFAM" id="SSF51556">
    <property type="entry name" value="Metallo-dependent hydrolases"/>
    <property type="match status" value="1"/>
</dbReference>
<evidence type="ECO:0000313" key="6">
    <source>
        <dbReference type="EMBL" id="MDN4571981.1"/>
    </source>
</evidence>
<evidence type="ECO:0000256" key="4">
    <source>
        <dbReference type="ARBA" id="ARBA00022833"/>
    </source>
</evidence>